<reference evidence="2" key="1">
    <citation type="submission" date="2019-08" db="EMBL/GenBank/DDBJ databases">
        <authorList>
            <person name="Kucharzyk K."/>
            <person name="Murdoch R.W."/>
            <person name="Higgins S."/>
            <person name="Loffler F."/>
        </authorList>
    </citation>
    <scope>NUCLEOTIDE SEQUENCE</scope>
</reference>
<name>A0A645A6W1_9ZZZZ</name>
<dbReference type="EMBL" id="VSSQ01010895">
    <property type="protein sequence ID" value="MPM45494.1"/>
    <property type="molecule type" value="Genomic_DNA"/>
</dbReference>
<proteinExistence type="predicted"/>
<keyword evidence="1" id="KW-1133">Transmembrane helix</keyword>
<feature type="transmembrane region" description="Helical" evidence="1">
    <location>
        <begin position="6"/>
        <end position="28"/>
    </location>
</feature>
<dbReference type="Pfam" id="PF07242">
    <property type="entry name" value="DUF1430"/>
    <property type="match status" value="1"/>
</dbReference>
<evidence type="ECO:0000256" key="1">
    <source>
        <dbReference type="SAM" id="Phobius"/>
    </source>
</evidence>
<gene>
    <name evidence="2" type="ORF">SDC9_92181</name>
</gene>
<accession>A0A645A6W1</accession>
<evidence type="ECO:0000313" key="2">
    <source>
        <dbReference type="EMBL" id="MPM45494.1"/>
    </source>
</evidence>
<comment type="caution">
    <text evidence="2">The sequence shown here is derived from an EMBL/GenBank/DDBJ whole genome shotgun (WGS) entry which is preliminary data.</text>
</comment>
<feature type="transmembrane region" description="Helical" evidence="1">
    <location>
        <begin position="59"/>
        <end position="80"/>
    </location>
</feature>
<sequence>MIYMDSDIFTILPLFLLVLTLLILFYYLNNKKKYLVYELWGYSNKQIYYILNKSLYKTLFITISLCNLIMIGVICVLNLGKVLWEFIPITIGINLIILLLIFLISIILFFLSFVNLNSRNEKKRLSKIRLIANISKFSLLLLIIIFCKDFSDQRILLKANEETLKLWKNTENLFKICEIYSPIYGNLPKEYEQNEKILSVYKDLSKMNKVFIINTLNFEYANITDSEEYCNYMTNVHKEEDLYSPNGRNIMVDKNYLKRNLIKTYSDKSNVLDKIDDNKDVLNILVPQNLKKYEDTIKKSYREWFYFQKVDVLNIYKEARNEELVTREIDDLKINLIYIENNQSYFTYNMYSRDSFNTIKDPIVTVYTENVDNSVLAANLSAYMFLEAENEYSALKEIKDITQKYNINELNAVLSVYDEKGEEIDYIKDKIERLILKIIIVLFMLIALMSVTTYVYYRSCISKIVIKSLYGYNFIAIYKELLLSNLCMYILAFLLMAIIYKEIYLFMIIVTTSMILIDFITTKTVNRNLIRKGEMKLVKGESK</sequence>
<protein>
    <recommendedName>
        <fullName evidence="3">DUF1430 domain-containing protein</fullName>
    </recommendedName>
</protein>
<dbReference type="AlphaFoldDB" id="A0A645A6W1"/>
<keyword evidence="1" id="KW-0812">Transmembrane</keyword>
<feature type="transmembrane region" description="Helical" evidence="1">
    <location>
        <begin position="86"/>
        <end position="116"/>
    </location>
</feature>
<dbReference type="InterPro" id="IPR006541">
    <property type="entry name" value="Bacteriocin_ass"/>
</dbReference>
<organism evidence="2">
    <name type="scientific">bioreactor metagenome</name>
    <dbReference type="NCBI Taxonomy" id="1076179"/>
    <lineage>
        <taxon>unclassified sequences</taxon>
        <taxon>metagenomes</taxon>
        <taxon>ecological metagenomes</taxon>
    </lineage>
</organism>
<feature type="transmembrane region" description="Helical" evidence="1">
    <location>
        <begin position="128"/>
        <end position="146"/>
    </location>
</feature>
<feature type="transmembrane region" description="Helical" evidence="1">
    <location>
        <begin position="434"/>
        <end position="457"/>
    </location>
</feature>
<evidence type="ECO:0008006" key="3">
    <source>
        <dbReference type="Google" id="ProtNLM"/>
    </source>
</evidence>
<feature type="transmembrane region" description="Helical" evidence="1">
    <location>
        <begin position="503"/>
        <end position="521"/>
    </location>
</feature>
<feature type="transmembrane region" description="Helical" evidence="1">
    <location>
        <begin position="469"/>
        <end position="497"/>
    </location>
</feature>
<keyword evidence="1" id="KW-0472">Membrane</keyword>